<gene>
    <name evidence="1" type="ORF">IC235_17375</name>
</gene>
<dbReference type="Pfam" id="PF09907">
    <property type="entry name" value="HigB_toxin"/>
    <property type="match status" value="1"/>
</dbReference>
<dbReference type="GO" id="GO:0003723">
    <property type="term" value="F:RNA binding"/>
    <property type="evidence" value="ECO:0007669"/>
    <property type="project" value="InterPro"/>
</dbReference>
<proteinExistence type="predicted"/>
<dbReference type="GO" id="GO:0004519">
    <property type="term" value="F:endonuclease activity"/>
    <property type="evidence" value="ECO:0007669"/>
    <property type="project" value="InterPro"/>
</dbReference>
<reference evidence="1" key="1">
    <citation type="submission" date="2020-09" db="EMBL/GenBank/DDBJ databases">
        <authorList>
            <person name="Kim M.K."/>
        </authorList>
    </citation>
    <scope>NUCLEOTIDE SEQUENCE</scope>
    <source>
        <strain evidence="1">BT664</strain>
    </source>
</reference>
<comment type="caution">
    <text evidence="1">The sequence shown here is derived from an EMBL/GenBank/DDBJ whole genome shotgun (WGS) entry which is preliminary data.</text>
</comment>
<sequence>MTFLPSRSGNTRCEQEAADWGNLNEVKENTLSSHYIIYNRYVFNIKGNRYQLVAMIFFFTKQVYIRGIFTHAEYSKLSKRQLSEL</sequence>
<protein>
    <submittedName>
        <fullName evidence="1">Type II toxin-antitoxin system HigB family toxin</fullName>
    </submittedName>
</protein>
<evidence type="ECO:0000313" key="1">
    <source>
        <dbReference type="EMBL" id="MBD2769664.1"/>
    </source>
</evidence>
<dbReference type="GO" id="GO:0110001">
    <property type="term" value="C:toxin-antitoxin complex"/>
    <property type="evidence" value="ECO:0007669"/>
    <property type="project" value="InterPro"/>
</dbReference>
<name>A0A927BGK0_9BACT</name>
<accession>A0A927BGK0</accession>
<organism evidence="1 2">
    <name type="scientific">Hymenobacter montanus</name>
    <dbReference type="NCBI Taxonomy" id="2771359"/>
    <lineage>
        <taxon>Bacteria</taxon>
        <taxon>Pseudomonadati</taxon>
        <taxon>Bacteroidota</taxon>
        <taxon>Cytophagia</taxon>
        <taxon>Cytophagales</taxon>
        <taxon>Hymenobacteraceae</taxon>
        <taxon>Hymenobacter</taxon>
    </lineage>
</organism>
<evidence type="ECO:0000313" key="2">
    <source>
        <dbReference type="Proteomes" id="UP000612233"/>
    </source>
</evidence>
<dbReference type="RefSeq" id="WP_191006473.1">
    <property type="nucleotide sequence ID" value="NZ_JACXAD010000022.1"/>
</dbReference>
<dbReference type="InterPro" id="IPR018669">
    <property type="entry name" value="Toxin_HigB"/>
</dbReference>
<dbReference type="AlphaFoldDB" id="A0A927BGK0"/>
<dbReference type="Proteomes" id="UP000612233">
    <property type="component" value="Unassembled WGS sequence"/>
</dbReference>
<dbReference type="EMBL" id="JACXAD010000022">
    <property type="protein sequence ID" value="MBD2769664.1"/>
    <property type="molecule type" value="Genomic_DNA"/>
</dbReference>
<keyword evidence="2" id="KW-1185">Reference proteome</keyword>